<dbReference type="Gene3D" id="3.40.605.10">
    <property type="entry name" value="Aldehyde Dehydrogenase, Chain A, domain 1"/>
    <property type="match status" value="1"/>
</dbReference>
<dbReference type="InterPro" id="IPR016160">
    <property type="entry name" value="Ald_DH_CS_CYS"/>
</dbReference>
<name>A0A4R3TG93_9FIRM</name>
<sequence>MEIKELVQRQRAYYQKGNTRSLIKRKQALQRLQACIKRNETAIHEALYEDLHKATMESYMSETGMVLAELRMQLRHFEQWAKPKKVRTPLAQFPAKSFQSAEPYGVVLIMAPWNYPFQLCMEPLIGALAAGNTVILKPSAYAKACSAVLAKILRECFEEEYVAVVEGGRKENNELLEQRFDYIFFTGGVTVGKMVMEKASRYLTPITLELGGKSPCIVDESADLRIAARRIAFGKFLNAGQTCVAVDHVFVHSSIRQAFLAYLQQELQSFFGEDVLANPHYPAIINKKHFTRLRQLMQSGDICIGGQLREETLQIAPTVLENVSLTSAIMQEEIFGPLLPILPYDDLDEVITFIQAQERPLALYLFTSRKAVEQRILHTLSFGGGCINDTIIHLATSQMGFGGVGQSGMGSYHGYESFKTFSHFRSIVKKATWLDLPMRYHPYTKTKETIVRMFLR</sequence>
<dbReference type="FunFam" id="3.40.309.10:FF:000003">
    <property type="entry name" value="Aldehyde dehydrogenase"/>
    <property type="match status" value="1"/>
</dbReference>
<evidence type="ECO:0000259" key="8">
    <source>
        <dbReference type="Pfam" id="PF00171"/>
    </source>
</evidence>
<dbReference type="InterPro" id="IPR016161">
    <property type="entry name" value="Ald_DH/histidinol_DH"/>
</dbReference>
<dbReference type="RefSeq" id="WP_008687648.1">
    <property type="nucleotide sequence ID" value="NZ_AP024510.1"/>
</dbReference>
<dbReference type="AlphaFoldDB" id="A0A4R3TG93"/>
<dbReference type="FunFam" id="3.40.605.10:FF:000004">
    <property type="entry name" value="Aldehyde dehydrogenase"/>
    <property type="match status" value="1"/>
</dbReference>
<accession>A0A4R3TG93</accession>
<dbReference type="InterPro" id="IPR016163">
    <property type="entry name" value="Ald_DH_C"/>
</dbReference>
<dbReference type="EMBL" id="SMBP01000007">
    <property type="protein sequence ID" value="TCU60366.1"/>
    <property type="molecule type" value="Genomic_DNA"/>
</dbReference>
<evidence type="ECO:0000256" key="3">
    <source>
        <dbReference type="ARBA" id="ARBA00023027"/>
    </source>
</evidence>
<evidence type="ECO:0000256" key="2">
    <source>
        <dbReference type="ARBA" id="ARBA00023002"/>
    </source>
</evidence>
<dbReference type="GO" id="GO:0004029">
    <property type="term" value="F:aldehyde dehydrogenase (NAD+) activity"/>
    <property type="evidence" value="ECO:0007669"/>
    <property type="project" value="TreeGrafter"/>
</dbReference>
<keyword evidence="3" id="KW-0520">NAD</keyword>
<evidence type="ECO:0000256" key="1">
    <source>
        <dbReference type="ARBA" id="ARBA00009986"/>
    </source>
</evidence>
<dbReference type="InterPro" id="IPR016162">
    <property type="entry name" value="Ald_DH_N"/>
</dbReference>
<dbReference type="GO" id="GO:0005737">
    <property type="term" value="C:cytoplasm"/>
    <property type="evidence" value="ECO:0007669"/>
    <property type="project" value="TreeGrafter"/>
</dbReference>
<dbReference type="InterPro" id="IPR029510">
    <property type="entry name" value="Ald_DH_CS_GLU"/>
</dbReference>
<feature type="domain" description="Aldehyde dehydrogenase" evidence="8">
    <location>
        <begin position="2"/>
        <end position="426"/>
    </location>
</feature>
<keyword evidence="10" id="KW-1185">Reference proteome</keyword>
<evidence type="ECO:0000256" key="6">
    <source>
        <dbReference type="PROSITE-ProRule" id="PRU10007"/>
    </source>
</evidence>
<evidence type="ECO:0000313" key="10">
    <source>
        <dbReference type="Proteomes" id="UP000295773"/>
    </source>
</evidence>
<feature type="active site" evidence="5 6">
    <location>
        <position position="209"/>
    </location>
</feature>
<evidence type="ECO:0000256" key="5">
    <source>
        <dbReference type="PIRSR" id="PIRSR036492-1"/>
    </source>
</evidence>
<comment type="caution">
    <text evidence="9">The sequence shown here is derived from an EMBL/GenBank/DDBJ whole genome shotgun (WGS) entry which is preliminary data.</text>
</comment>
<comment type="similarity">
    <text evidence="1 4 7">Belongs to the aldehyde dehydrogenase family.</text>
</comment>
<dbReference type="InterPro" id="IPR015590">
    <property type="entry name" value="Aldehyde_DH_dom"/>
</dbReference>
<dbReference type="Pfam" id="PF00171">
    <property type="entry name" value="Aldedh"/>
    <property type="match status" value="1"/>
</dbReference>
<dbReference type="PANTHER" id="PTHR43570">
    <property type="entry name" value="ALDEHYDE DEHYDROGENASE"/>
    <property type="match status" value="1"/>
</dbReference>
<evidence type="ECO:0000256" key="7">
    <source>
        <dbReference type="RuleBase" id="RU003345"/>
    </source>
</evidence>
<dbReference type="SUPFAM" id="SSF53720">
    <property type="entry name" value="ALDH-like"/>
    <property type="match status" value="1"/>
</dbReference>
<dbReference type="Proteomes" id="UP000295773">
    <property type="component" value="Unassembled WGS sequence"/>
</dbReference>
<evidence type="ECO:0000256" key="4">
    <source>
        <dbReference type="PIRNR" id="PIRNR036492"/>
    </source>
</evidence>
<dbReference type="PANTHER" id="PTHR43570:SF16">
    <property type="entry name" value="ALDEHYDE DEHYDROGENASE TYPE III, ISOFORM Q"/>
    <property type="match status" value="1"/>
</dbReference>
<dbReference type="InterPro" id="IPR012394">
    <property type="entry name" value="Aldehyde_DH_NAD(P)"/>
</dbReference>
<dbReference type="PIRSF" id="PIRSF036492">
    <property type="entry name" value="ALDH"/>
    <property type="match status" value="1"/>
</dbReference>
<dbReference type="GeneID" id="73796053"/>
<organism evidence="9 10">
    <name type="scientific">Longicatena caecimuris</name>
    <dbReference type="NCBI Taxonomy" id="1796635"/>
    <lineage>
        <taxon>Bacteria</taxon>
        <taxon>Bacillati</taxon>
        <taxon>Bacillota</taxon>
        <taxon>Erysipelotrichia</taxon>
        <taxon>Erysipelotrichales</taxon>
        <taxon>Erysipelotrichaceae</taxon>
        <taxon>Longicatena</taxon>
    </lineage>
</organism>
<dbReference type="CDD" id="cd07136">
    <property type="entry name" value="ALDH_YwdH-P39616"/>
    <property type="match status" value="1"/>
</dbReference>
<dbReference type="GO" id="GO:0006081">
    <property type="term" value="P:aldehyde metabolic process"/>
    <property type="evidence" value="ECO:0007669"/>
    <property type="project" value="InterPro"/>
</dbReference>
<dbReference type="PROSITE" id="PS00687">
    <property type="entry name" value="ALDEHYDE_DEHYDR_GLU"/>
    <property type="match status" value="1"/>
</dbReference>
<reference evidence="9 10" key="1">
    <citation type="submission" date="2019-03" db="EMBL/GenBank/DDBJ databases">
        <title>Genomic Encyclopedia of Type Strains, Phase IV (KMG-IV): sequencing the most valuable type-strain genomes for metagenomic binning, comparative biology and taxonomic classification.</title>
        <authorList>
            <person name="Goeker M."/>
        </authorList>
    </citation>
    <scope>NUCLEOTIDE SEQUENCE [LARGE SCALE GENOMIC DNA]</scope>
    <source>
        <strain evidence="9 10">DSM 29481</strain>
    </source>
</reference>
<gene>
    <name evidence="9" type="ORF">EDD61_10755</name>
</gene>
<keyword evidence="2 4" id="KW-0560">Oxidoreductase</keyword>
<feature type="active site" evidence="5">
    <location>
        <position position="243"/>
    </location>
</feature>
<evidence type="ECO:0000313" key="9">
    <source>
        <dbReference type="EMBL" id="TCU60366.1"/>
    </source>
</evidence>
<proteinExistence type="inferred from homology"/>
<dbReference type="Gene3D" id="3.40.309.10">
    <property type="entry name" value="Aldehyde Dehydrogenase, Chain A, domain 2"/>
    <property type="match status" value="1"/>
</dbReference>
<protein>
    <recommendedName>
        <fullName evidence="4">Aldehyde dehydrogenase</fullName>
    </recommendedName>
</protein>
<dbReference type="PROSITE" id="PS00070">
    <property type="entry name" value="ALDEHYDE_DEHYDR_CYS"/>
    <property type="match status" value="1"/>
</dbReference>